<gene>
    <name evidence="2" type="ORF">KPL78_02950</name>
</gene>
<dbReference type="Pfam" id="PF13489">
    <property type="entry name" value="Methyltransf_23"/>
    <property type="match status" value="1"/>
</dbReference>
<dbReference type="CDD" id="cd02440">
    <property type="entry name" value="AdoMet_MTases"/>
    <property type="match status" value="1"/>
</dbReference>
<reference evidence="2 3" key="1">
    <citation type="submission" date="2021-07" db="EMBL/GenBank/DDBJ databases">
        <authorList>
            <person name="So Y."/>
        </authorList>
    </citation>
    <scope>NUCLEOTIDE SEQUENCE [LARGE SCALE GENOMIC DNA]</scope>
    <source>
        <strain evidence="2 3">HJA6</strain>
    </source>
</reference>
<keyword evidence="3" id="KW-1185">Reference proteome</keyword>
<dbReference type="Proteomes" id="UP001196565">
    <property type="component" value="Unassembled WGS sequence"/>
</dbReference>
<dbReference type="InterPro" id="IPR029063">
    <property type="entry name" value="SAM-dependent_MTases_sf"/>
</dbReference>
<organism evidence="2 3">
    <name type="scientific">Roseomonas alba</name>
    <dbReference type="NCBI Taxonomy" id="2846776"/>
    <lineage>
        <taxon>Bacteria</taxon>
        <taxon>Pseudomonadati</taxon>
        <taxon>Pseudomonadota</taxon>
        <taxon>Alphaproteobacteria</taxon>
        <taxon>Acetobacterales</taxon>
        <taxon>Roseomonadaceae</taxon>
        <taxon>Roseomonas</taxon>
    </lineage>
</organism>
<proteinExistence type="predicted"/>
<keyword evidence="2" id="KW-0808">Transferase</keyword>
<dbReference type="Gene3D" id="3.40.50.150">
    <property type="entry name" value="Vaccinia Virus protein VP39"/>
    <property type="match status" value="1"/>
</dbReference>
<feature type="region of interest" description="Disordered" evidence="1">
    <location>
        <begin position="35"/>
        <end position="55"/>
    </location>
</feature>
<sequence>MPRKTLNVLGLRASIFADRGELGLEVAARRPRRDASVALEDVQPPPAPPVPTSGGAEAQALAARVAELTWYHTLELPHGIVTPGYFDHRDLLARYNLPDRLDGLRVLDVATFDGYWAFEFERRGAAEVVALDVREKREIDLPPRTRAAMSEADLSFAFGKGFALAREALSSKVQPLHCNVYDLSPERAGLFDLVHVGDLLLHLRDPVRALTAIRSVCRGQAILSDVIFPELDRGTGGVPLVQYQGGRGQNIWWRLGSEALRAMIEDAGFERVEEVARFKYGQRGVPPSIWHAVFHAGI</sequence>
<name>A0ABS7A657_9PROT</name>
<dbReference type="GO" id="GO:0008168">
    <property type="term" value="F:methyltransferase activity"/>
    <property type="evidence" value="ECO:0007669"/>
    <property type="project" value="UniProtKB-KW"/>
</dbReference>
<evidence type="ECO:0000313" key="2">
    <source>
        <dbReference type="EMBL" id="MBW6396785.1"/>
    </source>
</evidence>
<evidence type="ECO:0000313" key="3">
    <source>
        <dbReference type="Proteomes" id="UP001196565"/>
    </source>
</evidence>
<dbReference type="EMBL" id="JAHYBZ010000001">
    <property type="protein sequence ID" value="MBW6396785.1"/>
    <property type="molecule type" value="Genomic_DNA"/>
</dbReference>
<keyword evidence="2" id="KW-0489">Methyltransferase</keyword>
<dbReference type="SUPFAM" id="SSF53335">
    <property type="entry name" value="S-adenosyl-L-methionine-dependent methyltransferases"/>
    <property type="match status" value="1"/>
</dbReference>
<comment type="caution">
    <text evidence="2">The sequence shown here is derived from an EMBL/GenBank/DDBJ whole genome shotgun (WGS) entry which is preliminary data.</text>
</comment>
<dbReference type="GO" id="GO:0032259">
    <property type="term" value="P:methylation"/>
    <property type="evidence" value="ECO:0007669"/>
    <property type="project" value="UniProtKB-KW"/>
</dbReference>
<dbReference type="RefSeq" id="WP_219761311.1">
    <property type="nucleotide sequence ID" value="NZ_JAHYBZ010000001.1"/>
</dbReference>
<protein>
    <submittedName>
        <fullName evidence="2">Class I SAM-dependent methyltransferase</fullName>
    </submittedName>
</protein>
<accession>A0ABS7A657</accession>
<evidence type="ECO:0000256" key="1">
    <source>
        <dbReference type="SAM" id="MobiDB-lite"/>
    </source>
</evidence>